<evidence type="ECO:0000256" key="4">
    <source>
        <dbReference type="ARBA" id="ARBA00022842"/>
    </source>
</evidence>
<evidence type="ECO:0000256" key="6">
    <source>
        <dbReference type="ARBA" id="ARBA00023209"/>
    </source>
</evidence>
<reference evidence="8 9" key="1">
    <citation type="submission" date="2017-11" db="EMBL/GenBank/DDBJ databases">
        <title>Isolation and Characterization of Methanogenic Archaea from Saline Meromictic Lake at Siberia.</title>
        <authorList>
            <person name="Shen Y."/>
            <person name="Huang H.-H."/>
            <person name="Lai M.-C."/>
            <person name="Chen S.-C."/>
        </authorList>
    </citation>
    <scope>NUCLEOTIDE SEQUENCE [LARGE SCALE GENOMIC DNA]</scope>
    <source>
        <strain evidence="8 9">SY-01</strain>
    </source>
</reference>
<keyword evidence="6" id="KW-0594">Phospholipid biosynthesis</keyword>
<keyword evidence="3" id="KW-0479">Metal-binding</keyword>
<gene>
    <name evidence="8" type="ORF">CUN85_03950</name>
</gene>
<keyword evidence="9" id="KW-1185">Reference proteome</keyword>
<evidence type="ECO:0000256" key="3">
    <source>
        <dbReference type="ARBA" id="ARBA00022723"/>
    </source>
</evidence>
<keyword evidence="5" id="KW-0443">Lipid metabolism</keyword>
<dbReference type="Gene3D" id="3.20.20.390">
    <property type="entry name" value="FMN-linked oxidoreductases"/>
    <property type="match status" value="1"/>
</dbReference>
<sequence>MSRRSSCVRIAPPALIVSNSASVSRYADAIFFMSLLNSRDICFITSNPFMGAPVVYKSGIEPIQIIIKRTKVANLFKS</sequence>
<dbReference type="GO" id="GO:0016765">
    <property type="term" value="F:transferase activity, transferring alkyl or aryl (other than methyl) groups"/>
    <property type="evidence" value="ECO:0007669"/>
    <property type="project" value="InterPro"/>
</dbReference>
<accession>A0A4E0Q6X9</accession>
<keyword evidence="4" id="KW-0460">Magnesium</keyword>
<dbReference type="AlphaFoldDB" id="A0A4E0Q6X9"/>
<organism evidence="8 9">
    <name type="scientific">Methanolobus halotolerans</name>
    <dbReference type="NCBI Taxonomy" id="2052935"/>
    <lineage>
        <taxon>Archaea</taxon>
        <taxon>Methanobacteriati</taxon>
        <taxon>Methanobacteriota</taxon>
        <taxon>Stenosarchaea group</taxon>
        <taxon>Methanomicrobia</taxon>
        <taxon>Methanosarcinales</taxon>
        <taxon>Methanosarcinaceae</taxon>
        <taxon>Methanolobus</taxon>
    </lineage>
</organism>
<protein>
    <submittedName>
        <fullName evidence="8">Uncharacterized protein</fullName>
    </submittedName>
</protein>
<dbReference type="GO" id="GO:0046872">
    <property type="term" value="F:metal ion binding"/>
    <property type="evidence" value="ECO:0007669"/>
    <property type="project" value="UniProtKB-KW"/>
</dbReference>
<name>A0A4E0Q6X9_9EURY</name>
<comment type="caution">
    <text evidence="8">The sequence shown here is derived from an EMBL/GenBank/DDBJ whole genome shotgun (WGS) entry which is preliminary data.</text>
</comment>
<evidence type="ECO:0000256" key="7">
    <source>
        <dbReference type="ARBA" id="ARBA00023264"/>
    </source>
</evidence>
<dbReference type="Pfam" id="PF01884">
    <property type="entry name" value="PcrB"/>
    <property type="match status" value="1"/>
</dbReference>
<dbReference type="GO" id="GO:0008654">
    <property type="term" value="P:phospholipid biosynthetic process"/>
    <property type="evidence" value="ECO:0007669"/>
    <property type="project" value="UniProtKB-KW"/>
</dbReference>
<dbReference type="InterPro" id="IPR038597">
    <property type="entry name" value="GGGP/HepGP_synthase_sf"/>
</dbReference>
<keyword evidence="2" id="KW-0808">Transferase</keyword>
<dbReference type="Proteomes" id="UP000297295">
    <property type="component" value="Unassembled WGS sequence"/>
</dbReference>
<keyword evidence="1" id="KW-0444">Lipid biosynthesis</keyword>
<dbReference type="InterPro" id="IPR008205">
    <property type="entry name" value="GGGP_HepGP_synthase"/>
</dbReference>
<evidence type="ECO:0000313" key="9">
    <source>
        <dbReference type="Proteomes" id="UP000297295"/>
    </source>
</evidence>
<dbReference type="EMBL" id="PGGK01000003">
    <property type="protein sequence ID" value="TGC10647.1"/>
    <property type="molecule type" value="Genomic_DNA"/>
</dbReference>
<evidence type="ECO:0000256" key="1">
    <source>
        <dbReference type="ARBA" id="ARBA00022516"/>
    </source>
</evidence>
<keyword evidence="7" id="KW-1208">Phospholipid metabolism</keyword>
<evidence type="ECO:0000256" key="2">
    <source>
        <dbReference type="ARBA" id="ARBA00022679"/>
    </source>
</evidence>
<evidence type="ECO:0000313" key="8">
    <source>
        <dbReference type="EMBL" id="TGC10647.1"/>
    </source>
</evidence>
<dbReference type="OrthoDB" id="7409at2157"/>
<evidence type="ECO:0000256" key="5">
    <source>
        <dbReference type="ARBA" id="ARBA00023098"/>
    </source>
</evidence>
<proteinExistence type="predicted"/>